<dbReference type="STRING" id="1884261.A0A5C3QNT4"/>
<gene>
    <name evidence="10" type="ORF">BDV98DRAFT_564556</name>
</gene>
<feature type="compositionally biased region" description="Polar residues" evidence="8">
    <location>
        <begin position="381"/>
        <end position="397"/>
    </location>
</feature>
<dbReference type="InterPro" id="IPR001138">
    <property type="entry name" value="Zn2Cys6_DnaBD"/>
</dbReference>
<dbReference type="SMART" id="SM00906">
    <property type="entry name" value="Fungal_trans"/>
    <property type="match status" value="1"/>
</dbReference>
<dbReference type="EMBL" id="ML178820">
    <property type="protein sequence ID" value="TFL03645.1"/>
    <property type="molecule type" value="Genomic_DNA"/>
</dbReference>
<keyword evidence="4" id="KW-0805">Transcription regulation</keyword>
<keyword evidence="5" id="KW-0238">DNA-binding</keyword>
<dbReference type="GO" id="GO:0000981">
    <property type="term" value="F:DNA-binding transcription factor activity, RNA polymerase II-specific"/>
    <property type="evidence" value="ECO:0007669"/>
    <property type="project" value="InterPro"/>
</dbReference>
<keyword evidence="2" id="KW-0479">Metal-binding</keyword>
<evidence type="ECO:0000256" key="6">
    <source>
        <dbReference type="ARBA" id="ARBA00023163"/>
    </source>
</evidence>
<dbReference type="GO" id="GO:0008270">
    <property type="term" value="F:zinc ion binding"/>
    <property type="evidence" value="ECO:0007669"/>
    <property type="project" value="InterPro"/>
</dbReference>
<feature type="compositionally biased region" description="Basic and acidic residues" evidence="8">
    <location>
        <begin position="912"/>
        <end position="923"/>
    </location>
</feature>
<keyword evidence="3" id="KW-0862">Zinc</keyword>
<accession>A0A5C3QNT4</accession>
<dbReference type="PROSITE" id="PS00463">
    <property type="entry name" value="ZN2_CY6_FUNGAL_1"/>
    <property type="match status" value="1"/>
</dbReference>
<feature type="region of interest" description="Disordered" evidence="8">
    <location>
        <begin position="146"/>
        <end position="244"/>
    </location>
</feature>
<feature type="region of interest" description="Disordered" evidence="8">
    <location>
        <begin position="373"/>
        <end position="397"/>
    </location>
</feature>
<dbReference type="CDD" id="cd00067">
    <property type="entry name" value="GAL4"/>
    <property type="match status" value="1"/>
</dbReference>
<evidence type="ECO:0000256" key="1">
    <source>
        <dbReference type="ARBA" id="ARBA00004123"/>
    </source>
</evidence>
<dbReference type="PANTHER" id="PTHR31313">
    <property type="entry name" value="TY1 ENHANCER ACTIVATOR"/>
    <property type="match status" value="1"/>
</dbReference>
<dbReference type="SMART" id="SM00066">
    <property type="entry name" value="GAL4"/>
    <property type="match status" value="1"/>
</dbReference>
<evidence type="ECO:0000313" key="11">
    <source>
        <dbReference type="Proteomes" id="UP000305067"/>
    </source>
</evidence>
<keyword evidence="7" id="KW-0539">Nucleus</keyword>
<feature type="region of interest" description="Disordered" evidence="8">
    <location>
        <begin position="1"/>
        <end position="28"/>
    </location>
</feature>
<dbReference type="GO" id="GO:0006351">
    <property type="term" value="P:DNA-templated transcription"/>
    <property type="evidence" value="ECO:0007669"/>
    <property type="project" value="InterPro"/>
</dbReference>
<evidence type="ECO:0000256" key="3">
    <source>
        <dbReference type="ARBA" id="ARBA00022833"/>
    </source>
</evidence>
<feature type="region of interest" description="Disordered" evidence="8">
    <location>
        <begin position="861"/>
        <end position="961"/>
    </location>
</feature>
<dbReference type="GO" id="GO:0003677">
    <property type="term" value="F:DNA binding"/>
    <property type="evidence" value="ECO:0007669"/>
    <property type="project" value="UniProtKB-KW"/>
</dbReference>
<dbReference type="Gene3D" id="4.10.240.10">
    <property type="entry name" value="Zn(2)-C6 fungal-type DNA-binding domain"/>
    <property type="match status" value="1"/>
</dbReference>
<dbReference type="PANTHER" id="PTHR31313:SF78">
    <property type="entry name" value="TRANSCRIPTION FACTOR DOMAIN-CONTAINING PROTEIN"/>
    <property type="match status" value="1"/>
</dbReference>
<keyword evidence="6" id="KW-0804">Transcription</keyword>
<evidence type="ECO:0000256" key="4">
    <source>
        <dbReference type="ARBA" id="ARBA00023015"/>
    </source>
</evidence>
<evidence type="ECO:0000256" key="2">
    <source>
        <dbReference type="ARBA" id="ARBA00022723"/>
    </source>
</evidence>
<dbReference type="Pfam" id="PF00172">
    <property type="entry name" value="Zn_clus"/>
    <property type="match status" value="1"/>
</dbReference>
<dbReference type="InterPro" id="IPR007219">
    <property type="entry name" value="XnlR_reg_dom"/>
</dbReference>
<feature type="compositionally biased region" description="Low complexity" evidence="8">
    <location>
        <begin position="152"/>
        <end position="162"/>
    </location>
</feature>
<dbReference type="OrthoDB" id="2123952at2759"/>
<evidence type="ECO:0000259" key="9">
    <source>
        <dbReference type="PROSITE" id="PS50048"/>
    </source>
</evidence>
<evidence type="ECO:0000256" key="7">
    <source>
        <dbReference type="ARBA" id="ARBA00023242"/>
    </source>
</evidence>
<dbReference type="InterPro" id="IPR051615">
    <property type="entry name" value="Transcr_Regulatory_Elem"/>
</dbReference>
<dbReference type="Pfam" id="PF04082">
    <property type="entry name" value="Fungal_trans"/>
    <property type="match status" value="1"/>
</dbReference>
<protein>
    <submittedName>
        <fullName evidence="10">Fungal-specific transcription factor domain-containing protein</fullName>
    </submittedName>
</protein>
<dbReference type="GO" id="GO:0005634">
    <property type="term" value="C:nucleus"/>
    <property type="evidence" value="ECO:0007669"/>
    <property type="project" value="UniProtKB-SubCell"/>
</dbReference>
<dbReference type="SUPFAM" id="SSF57701">
    <property type="entry name" value="Zn2/Cys6 DNA-binding domain"/>
    <property type="match status" value="1"/>
</dbReference>
<evidence type="ECO:0000256" key="5">
    <source>
        <dbReference type="ARBA" id="ARBA00023125"/>
    </source>
</evidence>
<evidence type="ECO:0000256" key="8">
    <source>
        <dbReference type="SAM" id="MobiDB-lite"/>
    </source>
</evidence>
<dbReference type="AlphaFoldDB" id="A0A5C3QNT4"/>
<proteinExistence type="predicted"/>
<dbReference type="CDD" id="cd12148">
    <property type="entry name" value="fungal_TF_MHR"/>
    <property type="match status" value="1"/>
</dbReference>
<feature type="compositionally biased region" description="Polar residues" evidence="8">
    <location>
        <begin position="191"/>
        <end position="213"/>
    </location>
</feature>
<dbReference type="Proteomes" id="UP000305067">
    <property type="component" value="Unassembled WGS sequence"/>
</dbReference>
<dbReference type="PROSITE" id="PS50048">
    <property type="entry name" value="ZN2_CY6_FUNGAL_2"/>
    <property type="match status" value="1"/>
</dbReference>
<sequence>MSSLHPDENTDEEDVSLASGSRKRSSRACDQCRKTKSKCERSPDSTVQCKSCILAGTSCTFLGPSYKRGPPKGYIRAIEQRWHQVEALLGAILQCSDPQVQNIVSTLREDDLSREILHRVDNGPYGPSGRLQQPTDATKEDFFASIMRSNERPSTSSTPQTTRSRRQSRLSREHVSSNQDDTLSMIPTPKWQDSISSMLSTHGNRGQRLTTSRSYDELSGQPLPQRRRFNGSWVPGAPEQPDLNDMYTMEDPGYSSEESAQEATQFLGHLSLDEHSEMRYHGNASGMHLLSRHDRTDDRIQGGIWQLPMARVWPPSKLKTGMPYQEDNVDEQLPPVEVQDHLLSLYFTHIHPTFPVLNKRRFLQEYNLKKHDNGLGDDMDSPSSQHSSLSGTPRPESSQKVSKFLLFSMFAVSSRFDESSHPPPPPGKMWEAGFDYLVSARSILTKVFHLSKATTVQALLVLGHRDFGMGSMEAAWANIGLAIRMAIDLGLNLNAEKWKLNGVGLFSPDEVQTRRHIWWACLLADRYGSMYMGRPICIRDADFDLPHPAIDEQEDRAPWTLLHGDPPSSKYTVSPCMTSSCFNAVAKLIVIIGSIVTDAYPVRRTTRVNRKTIHSNLETSLDQWYIDLPEELRVDTKSNRSSPPPHILTLHIRYWGAVLLLHRAFVPNWKGPEQMSLSESNAFSMKAFDLAQAAATQLSAVAALWRETFTLKRSSPFLTSYVLNAGIMHILTLRLRPANPSAIMGLRQCLDALQDMSITWPSAARGYELLDGVNLGFEPVANAPTNMMNQRPKRDAEDAFGAVDLLPQPSLQPPRSPNLQPQGIQDLNQRMMAHMLGFDIPGMQPNTSFLPGYSEWWPKHPHHHPHAGPSHPNQSSSLRDELPMGSALHDGIYRDDEHNQATSRSGYGLGRPDIRYGGGHEDMPWISHNAGPSHSQRHSQQQQQQQPQQHPPYYGYTRHGL</sequence>
<feature type="compositionally biased region" description="Low complexity" evidence="8">
    <location>
        <begin position="932"/>
        <end position="952"/>
    </location>
</feature>
<dbReference type="InterPro" id="IPR036864">
    <property type="entry name" value="Zn2-C6_fun-type_DNA-bd_sf"/>
</dbReference>
<keyword evidence="11" id="KW-1185">Reference proteome</keyword>
<comment type="subcellular location">
    <subcellularLocation>
        <location evidence="1">Nucleus</location>
    </subcellularLocation>
</comment>
<name>A0A5C3QNT4_9AGAR</name>
<evidence type="ECO:0000313" key="10">
    <source>
        <dbReference type="EMBL" id="TFL03645.1"/>
    </source>
</evidence>
<reference evidence="10 11" key="1">
    <citation type="journal article" date="2019" name="Nat. Ecol. Evol.">
        <title>Megaphylogeny resolves global patterns of mushroom evolution.</title>
        <authorList>
            <person name="Varga T."/>
            <person name="Krizsan K."/>
            <person name="Foldi C."/>
            <person name="Dima B."/>
            <person name="Sanchez-Garcia M."/>
            <person name="Sanchez-Ramirez S."/>
            <person name="Szollosi G.J."/>
            <person name="Szarkandi J.G."/>
            <person name="Papp V."/>
            <person name="Albert L."/>
            <person name="Andreopoulos W."/>
            <person name="Angelini C."/>
            <person name="Antonin V."/>
            <person name="Barry K.W."/>
            <person name="Bougher N.L."/>
            <person name="Buchanan P."/>
            <person name="Buyck B."/>
            <person name="Bense V."/>
            <person name="Catcheside P."/>
            <person name="Chovatia M."/>
            <person name="Cooper J."/>
            <person name="Damon W."/>
            <person name="Desjardin D."/>
            <person name="Finy P."/>
            <person name="Geml J."/>
            <person name="Haridas S."/>
            <person name="Hughes K."/>
            <person name="Justo A."/>
            <person name="Karasinski D."/>
            <person name="Kautmanova I."/>
            <person name="Kiss B."/>
            <person name="Kocsube S."/>
            <person name="Kotiranta H."/>
            <person name="LaButti K.M."/>
            <person name="Lechner B.E."/>
            <person name="Liimatainen K."/>
            <person name="Lipzen A."/>
            <person name="Lukacs Z."/>
            <person name="Mihaltcheva S."/>
            <person name="Morgado L.N."/>
            <person name="Niskanen T."/>
            <person name="Noordeloos M.E."/>
            <person name="Ohm R.A."/>
            <person name="Ortiz-Santana B."/>
            <person name="Ovrebo C."/>
            <person name="Racz N."/>
            <person name="Riley R."/>
            <person name="Savchenko A."/>
            <person name="Shiryaev A."/>
            <person name="Soop K."/>
            <person name="Spirin V."/>
            <person name="Szebenyi C."/>
            <person name="Tomsovsky M."/>
            <person name="Tulloss R.E."/>
            <person name="Uehling J."/>
            <person name="Grigoriev I.V."/>
            <person name="Vagvolgyi C."/>
            <person name="Papp T."/>
            <person name="Martin F.M."/>
            <person name="Miettinen O."/>
            <person name="Hibbett D.S."/>
            <person name="Nagy L.G."/>
        </authorList>
    </citation>
    <scope>NUCLEOTIDE SEQUENCE [LARGE SCALE GENOMIC DNA]</scope>
    <source>
        <strain evidence="10 11">CBS 309.79</strain>
    </source>
</reference>
<organism evidence="10 11">
    <name type="scientific">Pterulicium gracile</name>
    <dbReference type="NCBI Taxonomy" id="1884261"/>
    <lineage>
        <taxon>Eukaryota</taxon>
        <taxon>Fungi</taxon>
        <taxon>Dikarya</taxon>
        <taxon>Basidiomycota</taxon>
        <taxon>Agaricomycotina</taxon>
        <taxon>Agaricomycetes</taxon>
        <taxon>Agaricomycetidae</taxon>
        <taxon>Agaricales</taxon>
        <taxon>Pleurotineae</taxon>
        <taxon>Pterulaceae</taxon>
        <taxon>Pterulicium</taxon>
    </lineage>
</organism>
<feature type="domain" description="Zn(2)-C6 fungal-type" evidence="9">
    <location>
        <begin position="28"/>
        <end position="61"/>
    </location>
</feature>